<organism evidence="6 7">
    <name type="scientific">Wenzhouxiangella sediminis</name>
    <dbReference type="NCBI Taxonomy" id="1792836"/>
    <lineage>
        <taxon>Bacteria</taxon>
        <taxon>Pseudomonadati</taxon>
        <taxon>Pseudomonadota</taxon>
        <taxon>Gammaproteobacteria</taxon>
        <taxon>Chromatiales</taxon>
        <taxon>Wenzhouxiangellaceae</taxon>
        <taxon>Wenzhouxiangella</taxon>
    </lineage>
</organism>
<evidence type="ECO:0000313" key="6">
    <source>
        <dbReference type="EMBL" id="RFF32888.1"/>
    </source>
</evidence>
<comment type="catalytic activity">
    <reaction evidence="3">
        <text>2 GTP = 3',3'-c-di-GMP + 2 diphosphate</text>
        <dbReference type="Rhea" id="RHEA:24898"/>
        <dbReference type="ChEBI" id="CHEBI:33019"/>
        <dbReference type="ChEBI" id="CHEBI:37565"/>
        <dbReference type="ChEBI" id="CHEBI:58805"/>
        <dbReference type="EC" id="2.7.7.65"/>
    </reaction>
</comment>
<dbReference type="PROSITE" id="PS50887">
    <property type="entry name" value="GGDEF"/>
    <property type="match status" value="1"/>
</dbReference>
<evidence type="ECO:0000256" key="3">
    <source>
        <dbReference type="ARBA" id="ARBA00034247"/>
    </source>
</evidence>
<dbReference type="InterPro" id="IPR029787">
    <property type="entry name" value="Nucleotide_cyclase"/>
</dbReference>
<dbReference type="PANTHER" id="PTHR45138">
    <property type="entry name" value="REGULATORY COMPONENTS OF SENSORY TRANSDUCTION SYSTEM"/>
    <property type="match status" value="1"/>
</dbReference>
<dbReference type="SMART" id="SM00267">
    <property type="entry name" value="GGDEF"/>
    <property type="match status" value="1"/>
</dbReference>
<protein>
    <recommendedName>
        <fullName evidence="2">diguanylate cyclase</fullName>
        <ecNumber evidence="2">2.7.7.65</ecNumber>
    </recommendedName>
</protein>
<dbReference type="Proteomes" id="UP000260351">
    <property type="component" value="Unassembled WGS sequence"/>
</dbReference>
<dbReference type="RefSeq" id="WP_116649203.1">
    <property type="nucleotide sequence ID" value="NZ_QUZK01000003.1"/>
</dbReference>
<comment type="caution">
    <text evidence="6">The sequence shown here is derived from an EMBL/GenBank/DDBJ whole genome shotgun (WGS) entry which is preliminary data.</text>
</comment>
<dbReference type="EC" id="2.7.7.65" evidence="2"/>
<dbReference type="InterPro" id="IPR043128">
    <property type="entry name" value="Rev_trsase/Diguanyl_cyclase"/>
</dbReference>
<feature type="transmembrane region" description="Helical" evidence="4">
    <location>
        <begin position="135"/>
        <end position="154"/>
    </location>
</feature>
<sequence length="349" mass="37702">MLNQSALPSPPDRVPGGKRPAVSLCGDLARRMRQDLRLAIVTLYTLCVMATVTPFAAYRIIEGQFLVGMSDLTIVAVFTGLAALAWNPGWTRLAANITSGAAAAAVIAVVLGLGLSPLWMFSTLVGNFLMADRRVALLVNGAMIGAVALHPASSSTPTDHATLIAVAIMTSLFSLIFAARVDSQRQRLSLLAERDGLTGAFNRRSLDRDLPAFVEASKRSKEPCCLAILDLDDFKRLNDEAGHDAGDRVLVRLAGVVTSATREQDRFYRYGGEEFVLLLPRTSLEGARHALTKLRSAFAQDRPAEEPAVTFSAGLSEHAAGESPEDWLIRADRALFRAKRSGKDRVETE</sequence>
<evidence type="ECO:0000256" key="2">
    <source>
        <dbReference type="ARBA" id="ARBA00012528"/>
    </source>
</evidence>
<evidence type="ECO:0000259" key="5">
    <source>
        <dbReference type="PROSITE" id="PS50887"/>
    </source>
</evidence>
<gene>
    <name evidence="6" type="ORF">DZC52_00715</name>
</gene>
<keyword evidence="4" id="KW-0812">Transmembrane</keyword>
<dbReference type="InterPro" id="IPR050469">
    <property type="entry name" value="Diguanylate_Cyclase"/>
</dbReference>
<evidence type="ECO:0000256" key="4">
    <source>
        <dbReference type="SAM" id="Phobius"/>
    </source>
</evidence>
<dbReference type="SUPFAM" id="SSF55073">
    <property type="entry name" value="Nucleotide cyclase"/>
    <property type="match status" value="1"/>
</dbReference>
<evidence type="ECO:0000313" key="7">
    <source>
        <dbReference type="Proteomes" id="UP000260351"/>
    </source>
</evidence>
<feature type="transmembrane region" description="Helical" evidence="4">
    <location>
        <begin position="38"/>
        <end position="58"/>
    </location>
</feature>
<keyword evidence="4" id="KW-0472">Membrane</keyword>
<reference evidence="6 7" key="1">
    <citation type="submission" date="2018-08" db="EMBL/GenBank/DDBJ databases">
        <title>Wenzhouxiangella salilacus sp. nov., a novel bacterium isolated from a saline lake in Xinjiang Province, China.</title>
        <authorList>
            <person name="Han S."/>
        </authorList>
    </citation>
    <scope>NUCLEOTIDE SEQUENCE [LARGE SCALE GENOMIC DNA]</scope>
    <source>
        <strain evidence="6 7">XDB06</strain>
    </source>
</reference>
<dbReference type="Pfam" id="PF00990">
    <property type="entry name" value="GGDEF"/>
    <property type="match status" value="1"/>
</dbReference>
<evidence type="ECO:0000256" key="1">
    <source>
        <dbReference type="ARBA" id="ARBA00001946"/>
    </source>
</evidence>
<dbReference type="OrthoDB" id="9812260at2"/>
<feature type="transmembrane region" description="Helical" evidence="4">
    <location>
        <begin position="93"/>
        <end position="115"/>
    </location>
</feature>
<dbReference type="CDD" id="cd01949">
    <property type="entry name" value="GGDEF"/>
    <property type="match status" value="1"/>
</dbReference>
<dbReference type="NCBIfam" id="TIGR00254">
    <property type="entry name" value="GGDEF"/>
    <property type="match status" value="1"/>
</dbReference>
<dbReference type="InterPro" id="IPR000160">
    <property type="entry name" value="GGDEF_dom"/>
</dbReference>
<dbReference type="Gene3D" id="3.30.70.270">
    <property type="match status" value="1"/>
</dbReference>
<accession>A0A3E1KD86</accession>
<dbReference type="GO" id="GO:0052621">
    <property type="term" value="F:diguanylate cyclase activity"/>
    <property type="evidence" value="ECO:0007669"/>
    <property type="project" value="UniProtKB-EC"/>
</dbReference>
<keyword evidence="4" id="KW-1133">Transmembrane helix</keyword>
<feature type="domain" description="GGDEF" evidence="5">
    <location>
        <begin position="222"/>
        <end position="349"/>
    </location>
</feature>
<feature type="transmembrane region" description="Helical" evidence="4">
    <location>
        <begin position="65"/>
        <end position="87"/>
    </location>
</feature>
<proteinExistence type="predicted"/>
<name>A0A3E1KD86_9GAMM</name>
<dbReference type="FunFam" id="3.30.70.270:FF:000001">
    <property type="entry name" value="Diguanylate cyclase domain protein"/>
    <property type="match status" value="1"/>
</dbReference>
<dbReference type="AlphaFoldDB" id="A0A3E1KD86"/>
<dbReference type="EMBL" id="QUZK01000003">
    <property type="protein sequence ID" value="RFF32888.1"/>
    <property type="molecule type" value="Genomic_DNA"/>
</dbReference>
<keyword evidence="7" id="KW-1185">Reference proteome</keyword>
<feature type="transmembrane region" description="Helical" evidence="4">
    <location>
        <begin position="160"/>
        <end position="179"/>
    </location>
</feature>
<dbReference type="PANTHER" id="PTHR45138:SF9">
    <property type="entry name" value="DIGUANYLATE CYCLASE DGCM-RELATED"/>
    <property type="match status" value="1"/>
</dbReference>
<comment type="cofactor">
    <cofactor evidence="1">
        <name>Mg(2+)</name>
        <dbReference type="ChEBI" id="CHEBI:18420"/>
    </cofactor>
</comment>